<evidence type="ECO:0000256" key="3">
    <source>
        <dbReference type="ARBA" id="ARBA00023002"/>
    </source>
</evidence>
<comment type="caution">
    <text evidence="7">The sequence shown here is derived from an EMBL/GenBank/DDBJ whole genome shotgun (WGS) entry which is preliminary data.</text>
</comment>
<keyword evidence="8" id="KW-1185">Reference proteome</keyword>
<feature type="domain" description="Ketopantoate reductase C-terminal" evidence="6">
    <location>
        <begin position="177"/>
        <end position="300"/>
    </location>
</feature>
<dbReference type="EC" id="1.1.1.169" evidence="4"/>
<evidence type="ECO:0000259" key="6">
    <source>
        <dbReference type="Pfam" id="PF08546"/>
    </source>
</evidence>
<evidence type="ECO:0000313" key="8">
    <source>
        <dbReference type="Proteomes" id="UP000677913"/>
    </source>
</evidence>
<dbReference type="SUPFAM" id="SSF48179">
    <property type="entry name" value="6-phosphogluconate dehydrogenase C-terminal domain-like"/>
    <property type="match status" value="1"/>
</dbReference>
<dbReference type="GO" id="GO:0005737">
    <property type="term" value="C:cytoplasm"/>
    <property type="evidence" value="ECO:0007669"/>
    <property type="project" value="TreeGrafter"/>
</dbReference>
<dbReference type="Gene3D" id="3.40.50.720">
    <property type="entry name" value="NAD(P)-binding Rossmann-like Domain"/>
    <property type="match status" value="1"/>
</dbReference>
<evidence type="ECO:0000256" key="2">
    <source>
        <dbReference type="ARBA" id="ARBA00022857"/>
    </source>
</evidence>
<keyword evidence="4" id="KW-0566">Pantothenate biosynthesis</keyword>
<dbReference type="InterPro" id="IPR036291">
    <property type="entry name" value="NAD(P)-bd_dom_sf"/>
</dbReference>
<keyword evidence="2 4" id="KW-0521">NADP</keyword>
<organism evidence="7 8">
    <name type="scientific">Actinocrinis puniceicyclus</name>
    <dbReference type="NCBI Taxonomy" id="977794"/>
    <lineage>
        <taxon>Bacteria</taxon>
        <taxon>Bacillati</taxon>
        <taxon>Actinomycetota</taxon>
        <taxon>Actinomycetes</taxon>
        <taxon>Catenulisporales</taxon>
        <taxon>Actinospicaceae</taxon>
        <taxon>Actinocrinis</taxon>
    </lineage>
</organism>
<dbReference type="Proteomes" id="UP000677913">
    <property type="component" value="Unassembled WGS sequence"/>
</dbReference>
<comment type="pathway">
    <text evidence="4">Cofactor biosynthesis; (R)-pantothenate biosynthesis; (R)-pantoate from 3-methyl-2-oxobutanoate: step 2/2.</text>
</comment>
<evidence type="ECO:0000259" key="5">
    <source>
        <dbReference type="Pfam" id="PF02558"/>
    </source>
</evidence>
<dbReference type="EMBL" id="JAGSXH010000145">
    <property type="protein sequence ID" value="MBS2966392.1"/>
    <property type="molecule type" value="Genomic_DNA"/>
</dbReference>
<evidence type="ECO:0000256" key="1">
    <source>
        <dbReference type="ARBA" id="ARBA00007870"/>
    </source>
</evidence>
<dbReference type="GO" id="GO:0015940">
    <property type="term" value="P:pantothenate biosynthetic process"/>
    <property type="evidence" value="ECO:0007669"/>
    <property type="project" value="UniProtKB-UniPathway"/>
</dbReference>
<comment type="catalytic activity">
    <reaction evidence="4">
        <text>(R)-pantoate + NADP(+) = 2-dehydropantoate + NADPH + H(+)</text>
        <dbReference type="Rhea" id="RHEA:16233"/>
        <dbReference type="ChEBI" id="CHEBI:11561"/>
        <dbReference type="ChEBI" id="CHEBI:15378"/>
        <dbReference type="ChEBI" id="CHEBI:15980"/>
        <dbReference type="ChEBI" id="CHEBI:57783"/>
        <dbReference type="ChEBI" id="CHEBI:58349"/>
        <dbReference type="EC" id="1.1.1.169"/>
    </reaction>
</comment>
<dbReference type="InterPro" id="IPR013328">
    <property type="entry name" value="6PGD_dom2"/>
</dbReference>
<dbReference type="PANTHER" id="PTHR21708:SF26">
    <property type="entry name" value="2-DEHYDROPANTOATE 2-REDUCTASE"/>
    <property type="match status" value="1"/>
</dbReference>
<gene>
    <name evidence="7" type="ORF">KGA66_25345</name>
</gene>
<evidence type="ECO:0000313" key="7">
    <source>
        <dbReference type="EMBL" id="MBS2966392.1"/>
    </source>
</evidence>
<dbReference type="SUPFAM" id="SSF51735">
    <property type="entry name" value="NAD(P)-binding Rossmann-fold domains"/>
    <property type="match status" value="1"/>
</dbReference>
<dbReference type="InterPro" id="IPR013752">
    <property type="entry name" value="KPA_reductase"/>
</dbReference>
<reference evidence="7" key="1">
    <citation type="submission" date="2021-04" db="EMBL/GenBank/DDBJ databases">
        <title>Genome based classification of Actinospica acidithermotolerans sp. nov., an actinobacterium isolated from an Indonesian hot spring.</title>
        <authorList>
            <person name="Kusuma A.B."/>
            <person name="Putra K.E."/>
            <person name="Nafisah S."/>
            <person name="Loh J."/>
            <person name="Nouioui I."/>
            <person name="Goodfellow M."/>
        </authorList>
    </citation>
    <scope>NUCLEOTIDE SEQUENCE</scope>
    <source>
        <strain evidence="7">DSM 45618</strain>
    </source>
</reference>
<comment type="similarity">
    <text evidence="1 4">Belongs to the ketopantoate reductase family.</text>
</comment>
<evidence type="ECO:0000256" key="4">
    <source>
        <dbReference type="RuleBase" id="RU362068"/>
    </source>
</evidence>
<comment type="function">
    <text evidence="4">Catalyzes the NADPH-dependent reduction of ketopantoate into pantoic acid.</text>
</comment>
<dbReference type="InterPro" id="IPR013332">
    <property type="entry name" value="KPR_N"/>
</dbReference>
<dbReference type="Pfam" id="PF08546">
    <property type="entry name" value="ApbA_C"/>
    <property type="match status" value="1"/>
</dbReference>
<dbReference type="NCBIfam" id="TIGR00745">
    <property type="entry name" value="apbA_panE"/>
    <property type="match status" value="1"/>
</dbReference>
<dbReference type="RefSeq" id="WP_211471418.1">
    <property type="nucleotide sequence ID" value="NZ_JAGSXH010000145.1"/>
</dbReference>
<protein>
    <recommendedName>
        <fullName evidence="4">2-dehydropantoate 2-reductase</fullName>
        <ecNumber evidence="4">1.1.1.169</ecNumber>
    </recommendedName>
    <alternativeName>
        <fullName evidence="4">Ketopantoate reductase</fullName>
    </alternativeName>
</protein>
<dbReference type="InterPro" id="IPR008927">
    <property type="entry name" value="6-PGluconate_DH-like_C_sf"/>
</dbReference>
<dbReference type="FunFam" id="1.10.1040.10:FF:000017">
    <property type="entry name" value="2-dehydropantoate 2-reductase"/>
    <property type="match status" value="1"/>
</dbReference>
<dbReference type="InterPro" id="IPR051402">
    <property type="entry name" value="KPR-Related"/>
</dbReference>
<feature type="domain" description="Ketopantoate reductase N-terminal" evidence="5">
    <location>
        <begin position="3"/>
        <end position="148"/>
    </location>
</feature>
<dbReference type="AlphaFoldDB" id="A0A8J7WUX0"/>
<dbReference type="Pfam" id="PF02558">
    <property type="entry name" value="ApbA"/>
    <property type="match status" value="1"/>
</dbReference>
<dbReference type="GO" id="GO:0008677">
    <property type="term" value="F:2-dehydropantoate 2-reductase activity"/>
    <property type="evidence" value="ECO:0007669"/>
    <property type="project" value="UniProtKB-EC"/>
</dbReference>
<accession>A0A8J7WUX0</accession>
<dbReference type="UniPathway" id="UPA00028">
    <property type="reaction ID" value="UER00004"/>
</dbReference>
<dbReference type="PANTHER" id="PTHR21708">
    <property type="entry name" value="PROBABLE 2-DEHYDROPANTOATE 2-REDUCTASE"/>
    <property type="match status" value="1"/>
</dbReference>
<proteinExistence type="inferred from homology"/>
<dbReference type="InterPro" id="IPR003710">
    <property type="entry name" value="ApbA"/>
</dbReference>
<name>A0A8J7WUX0_9ACTN</name>
<sequence>MSILVVGVGATGGYFGLRLVQAGRDVTFLVRPRRAQVLRRRGLRVIGLGQDERIEPRLVTAPELDQTFDTVLLAVKASALPPALDDLAPGVGPDTRIVPFLNGMAHLDELDKRFGPAAVLGGVVKVLTQLDAEGDILRLAPLASLRIGARTTHADPRLDATAAQLSGAGFEFSVSDDITSAMWHKWVFIATIGALTCLMRAPVGDIAACPGGADLGRAVLDEAAAVSAAAGHPVPPQELAATSALITRPGEPFASSLYRDLTEGASTEAEQILGDLSARARGLAVATPLLDLATLHLRVYERRRAGAAR</sequence>
<dbReference type="Gene3D" id="1.10.1040.10">
    <property type="entry name" value="N-(1-d-carboxylethyl)-l-norvaline Dehydrogenase, domain 2"/>
    <property type="match status" value="1"/>
</dbReference>
<keyword evidence="3 4" id="KW-0560">Oxidoreductase</keyword>